<dbReference type="SUPFAM" id="SSF55961">
    <property type="entry name" value="Bet v1-like"/>
    <property type="match status" value="1"/>
</dbReference>
<proteinExistence type="predicted"/>
<dbReference type="InterPro" id="IPR023393">
    <property type="entry name" value="START-like_dom_sf"/>
</dbReference>
<dbReference type="InterPro" id="IPR019587">
    <property type="entry name" value="Polyketide_cyclase/dehydratase"/>
</dbReference>
<accession>A0A4R2H2Q1</accession>
<gene>
    <name evidence="1" type="ORF">EV652_114253</name>
</gene>
<dbReference type="AlphaFoldDB" id="A0A4R2H2Q1"/>
<dbReference type="Pfam" id="PF10604">
    <property type="entry name" value="Polyketide_cyc2"/>
    <property type="match status" value="1"/>
</dbReference>
<protein>
    <submittedName>
        <fullName evidence="1">Polyketide cyclase/dehydrase/lipid transport protein</fullName>
    </submittedName>
</protein>
<sequence>MEQATLTIPAAADTVRAVLLDPLALPLWNEAFLAIDGPRVPAAGQAYVLRARPGMNGSLEYTAIEPDRVEMSWRVPGFHEVGSWTIATTGDVTHAFEHTGPLAAVLRRSYRGIAAVRLDRLANRVRQLTNP</sequence>
<evidence type="ECO:0000313" key="2">
    <source>
        <dbReference type="Proteomes" id="UP000294508"/>
    </source>
</evidence>
<reference evidence="1 2" key="1">
    <citation type="journal article" date="2015" name="Stand. Genomic Sci.">
        <title>Genomic Encyclopedia of Bacterial and Archaeal Type Strains, Phase III: the genomes of soil and plant-associated and newly described type strains.</title>
        <authorList>
            <person name="Whitman W.B."/>
            <person name="Woyke T."/>
            <person name="Klenk H.P."/>
            <person name="Zhou Y."/>
            <person name="Lilburn T.G."/>
            <person name="Beck B.J."/>
            <person name="De Vos P."/>
            <person name="Vandamme P."/>
            <person name="Eisen J.A."/>
            <person name="Garrity G."/>
            <person name="Hugenholtz P."/>
            <person name="Kyrpides N.C."/>
        </authorList>
    </citation>
    <scope>NUCLEOTIDE SEQUENCE [LARGE SCALE GENOMIC DNA]</scope>
    <source>
        <strain evidence="1 2">VKM Ac-2572</strain>
    </source>
</reference>
<dbReference type="Gene3D" id="3.30.530.20">
    <property type="match status" value="1"/>
</dbReference>
<dbReference type="RefSeq" id="WP_132213512.1">
    <property type="nucleotide sequence ID" value="NZ_SLWN01000014.1"/>
</dbReference>
<dbReference type="OrthoDB" id="4164084at2"/>
<name>A0A4R2H2Q1_9ACTN</name>
<dbReference type="Proteomes" id="UP000294508">
    <property type="component" value="Unassembled WGS sequence"/>
</dbReference>
<keyword evidence="2" id="KW-1185">Reference proteome</keyword>
<comment type="caution">
    <text evidence="1">The sequence shown here is derived from an EMBL/GenBank/DDBJ whole genome shotgun (WGS) entry which is preliminary data.</text>
</comment>
<organism evidence="1 2">
    <name type="scientific">Kribbella steppae</name>
    <dbReference type="NCBI Taxonomy" id="2512223"/>
    <lineage>
        <taxon>Bacteria</taxon>
        <taxon>Bacillati</taxon>
        <taxon>Actinomycetota</taxon>
        <taxon>Actinomycetes</taxon>
        <taxon>Propionibacteriales</taxon>
        <taxon>Kribbellaceae</taxon>
        <taxon>Kribbella</taxon>
    </lineage>
</organism>
<evidence type="ECO:0000313" key="1">
    <source>
        <dbReference type="EMBL" id="TCO19270.1"/>
    </source>
</evidence>
<dbReference type="EMBL" id="SLWN01000014">
    <property type="protein sequence ID" value="TCO19270.1"/>
    <property type="molecule type" value="Genomic_DNA"/>
</dbReference>